<feature type="signal peptide" evidence="2">
    <location>
        <begin position="1"/>
        <end position="29"/>
    </location>
</feature>
<keyword evidence="5" id="KW-1185">Reference proteome</keyword>
<dbReference type="AlphaFoldDB" id="A0A3G3K5H9"/>
<evidence type="ECO:0000256" key="1">
    <source>
        <dbReference type="ARBA" id="ARBA00022729"/>
    </source>
</evidence>
<sequence>MTQLFGHKHVHRLAAAAATLLLLAVTACGASSRNAASTPDKPESAPAKAYRVGETAELFGLKLTIDQVETKTEYQSEVLQAGTEFLLVTVTLENTGEESKTYNPHSFELFPSNGKPDLNVSTLAGEGQLREGSLEPGAKVSGVIPFEHPKDDPTGKLTFQPNLMSEQKIVFEW</sequence>
<evidence type="ECO:0000256" key="2">
    <source>
        <dbReference type="SAM" id="SignalP"/>
    </source>
</evidence>
<evidence type="ECO:0000313" key="4">
    <source>
        <dbReference type="EMBL" id="AYQ75337.1"/>
    </source>
</evidence>
<evidence type="ECO:0000313" key="5">
    <source>
        <dbReference type="Proteomes" id="UP000269097"/>
    </source>
</evidence>
<dbReference type="KEGG" id="coh:EAV92_24020"/>
<gene>
    <name evidence="4" type="ORF">EAV92_24020</name>
</gene>
<reference evidence="4 5" key="1">
    <citation type="submission" date="2018-10" db="EMBL/GenBank/DDBJ databases">
        <title>Genome Sequence of Cohnella sp.</title>
        <authorList>
            <person name="Srinivasan S."/>
            <person name="Kim M.K."/>
        </authorList>
    </citation>
    <scope>NUCLEOTIDE SEQUENCE [LARGE SCALE GENOMIC DNA]</scope>
    <source>
        <strain evidence="4 5">18JY8-7</strain>
    </source>
</reference>
<keyword evidence="1 2" id="KW-0732">Signal</keyword>
<dbReference type="EMBL" id="CP033433">
    <property type="protein sequence ID" value="AYQ75337.1"/>
    <property type="molecule type" value="Genomic_DNA"/>
</dbReference>
<dbReference type="InterPro" id="IPR029051">
    <property type="entry name" value="DUF4352"/>
</dbReference>
<protein>
    <submittedName>
        <fullName evidence="4">DUF4352 domain-containing protein</fullName>
    </submittedName>
</protein>
<name>A0A3G3K5H9_9BACL</name>
<feature type="chain" id="PRO_5039192142" evidence="2">
    <location>
        <begin position="30"/>
        <end position="173"/>
    </location>
</feature>
<dbReference type="Pfam" id="PF11611">
    <property type="entry name" value="DUF4352"/>
    <property type="match status" value="1"/>
</dbReference>
<feature type="domain" description="DUF4352" evidence="3">
    <location>
        <begin position="50"/>
        <end position="169"/>
    </location>
</feature>
<organism evidence="4 5">
    <name type="scientific">Cohnella candidum</name>
    <dbReference type="NCBI Taxonomy" id="2674991"/>
    <lineage>
        <taxon>Bacteria</taxon>
        <taxon>Bacillati</taxon>
        <taxon>Bacillota</taxon>
        <taxon>Bacilli</taxon>
        <taxon>Bacillales</taxon>
        <taxon>Paenibacillaceae</taxon>
        <taxon>Cohnella</taxon>
    </lineage>
</organism>
<accession>A0A3G3K5H9</accession>
<proteinExistence type="predicted"/>
<dbReference type="Gene3D" id="2.60.40.1240">
    <property type="match status" value="1"/>
</dbReference>
<evidence type="ECO:0000259" key="3">
    <source>
        <dbReference type="Pfam" id="PF11611"/>
    </source>
</evidence>
<dbReference type="Proteomes" id="UP000269097">
    <property type="component" value="Chromosome"/>
</dbReference>
<dbReference type="RefSeq" id="WP_123043418.1">
    <property type="nucleotide sequence ID" value="NZ_CP033433.1"/>
</dbReference>
<dbReference type="InterPro" id="IPR029050">
    <property type="entry name" value="Immunoprotect_excell_Ig-like"/>
</dbReference>